<name>A0AAN8YYT9_9MAGN</name>
<evidence type="ECO:0000256" key="2">
    <source>
        <dbReference type="SAM" id="MobiDB-lite"/>
    </source>
</evidence>
<protein>
    <submittedName>
        <fullName evidence="4">Transcription factor, K-box</fullName>
    </submittedName>
</protein>
<evidence type="ECO:0000313" key="4">
    <source>
        <dbReference type="EMBL" id="KAK6920219.1"/>
    </source>
</evidence>
<dbReference type="Proteomes" id="UP001370490">
    <property type="component" value="Unassembled WGS sequence"/>
</dbReference>
<feature type="region of interest" description="Disordered" evidence="2">
    <location>
        <begin position="116"/>
        <end position="164"/>
    </location>
</feature>
<proteinExistence type="predicted"/>
<dbReference type="InterPro" id="IPR002487">
    <property type="entry name" value="TF_Kbox"/>
</dbReference>
<evidence type="ECO:0000259" key="3">
    <source>
        <dbReference type="PROSITE" id="PS51297"/>
    </source>
</evidence>
<dbReference type="GO" id="GO:0005634">
    <property type="term" value="C:nucleus"/>
    <property type="evidence" value="ECO:0007669"/>
    <property type="project" value="InterPro"/>
</dbReference>
<keyword evidence="1" id="KW-0175">Coiled coil</keyword>
<organism evidence="4 5">
    <name type="scientific">Dillenia turbinata</name>
    <dbReference type="NCBI Taxonomy" id="194707"/>
    <lineage>
        <taxon>Eukaryota</taxon>
        <taxon>Viridiplantae</taxon>
        <taxon>Streptophyta</taxon>
        <taxon>Embryophyta</taxon>
        <taxon>Tracheophyta</taxon>
        <taxon>Spermatophyta</taxon>
        <taxon>Magnoliopsida</taxon>
        <taxon>eudicotyledons</taxon>
        <taxon>Gunneridae</taxon>
        <taxon>Pentapetalae</taxon>
        <taxon>Dilleniales</taxon>
        <taxon>Dilleniaceae</taxon>
        <taxon>Dillenia</taxon>
    </lineage>
</organism>
<feature type="compositionally biased region" description="Basic and acidic residues" evidence="2">
    <location>
        <begin position="116"/>
        <end position="129"/>
    </location>
</feature>
<evidence type="ECO:0000256" key="1">
    <source>
        <dbReference type="SAM" id="Coils"/>
    </source>
</evidence>
<keyword evidence="5" id="KW-1185">Reference proteome</keyword>
<accession>A0AAN8YYT9</accession>
<dbReference type="PROSITE" id="PS51297">
    <property type="entry name" value="K_BOX"/>
    <property type="match status" value="1"/>
</dbReference>
<dbReference type="Pfam" id="PF01486">
    <property type="entry name" value="K-box"/>
    <property type="match status" value="1"/>
</dbReference>
<feature type="coiled-coil region" evidence="1">
    <location>
        <begin position="11"/>
        <end position="115"/>
    </location>
</feature>
<feature type="domain" description="K-box" evidence="3">
    <location>
        <begin position="32"/>
        <end position="122"/>
    </location>
</feature>
<dbReference type="AlphaFoldDB" id="A0AAN8YYT9"/>
<dbReference type="GO" id="GO:0003700">
    <property type="term" value="F:DNA-binding transcription factor activity"/>
    <property type="evidence" value="ECO:0007669"/>
    <property type="project" value="InterPro"/>
</dbReference>
<sequence length="164" mass="19119">PFSLFSMQETIERYQKHMKDVQTDNQLVEENMQHLKHEAASMTKKIEQLELAKRKLLGEGIGSCSIEELQQIENQLEKSVSCIRARKTQVFKEQVEQLREREKKLLAENALLSEKFRMNPKEKSNERNETTPIEESSPTSDVETELFIGPPPQRRNIIGLFPHK</sequence>
<comment type="caution">
    <text evidence="4">The sequence shown here is derived from an EMBL/GenBank/DDBJ whole genome shotgun (WGS) entry which is preliminary data.</text>
</comment>
<feature type="compositionally biased region" description="Polar residues" evidence="2">
    <location>
        <begin position="130"/>
        <end position="141"/>
    </location>
</feature>
<gene>
    <name evidence="4" type="ORF">RJ641_016123</name>
</gene>
<reference evidence="4 5" key="1">
    <citation type="submission" date="2023-12" db="EMBL/GenBank/DDBJ databases">
        <title>A high-quality genome assembly for Dillenia turbinata (Dilleniales).</title>
        <authorList>
            <person name="Chanderbali A."/>
        </authorList>
    </citation>
    <scope>NUCLEOTIDE SEQUENCE [LARGE SCALE GENOMIC DNA]</scope>
    <source>
        <strain evidence="4">LSX21</strain>
        <tissue evidence="4">Leaf</tissue>
    </source>
</reference>
<feature type="non-terminal residue" evidence="4">
    <location>
        <position position="1"/>
    </location>
</feature>
<evidence type="ECO:0000313" key="5">
    <source>
        <dbReference type="Proteomes" id="UP001370490"/>
    </source>
</evidence>
<dbReference type="EMBL" id="JBAMMX010000021">
    <property type="protein sequence ID" value="KAK6920219.1"/>
    <property type="molecule type" value="Genomic_DNA"/>
</dbReference>